<evidence type="ECO:0000256" key="6">
    <source>
        <dbReference type="ARBA" id="ARBA00022741"/>
    </source>
</evidence>
<reference evidence="15" key="2">
    <citation type="submission" date="2025-09" db="UniProtKB">
        <authorList>
            <consortium name="Ensembl"/>
        </authorList>
    </citation>
    <scope>IDENTIFICATION</scope>
</reference>
<proteinExistence type="inferred from homology"/>
<dbReference type="PROSITE" id="PS50011">
    <property type="entry name" value="PROTEIN_KINASE_DOM"/>
    <property type="match status" value="1"/>
</dbReference>
<feature type="compositionally biased region" description="Basic and acidic residues" evidence="13">
    <location>
        <begin position="603"/>
        <end position="627"/>
    </location>
</feature>
<dbReference type="Gene3D" id="1.10.510.10">
    <property type="entry name" value="Transferase(Phosphotransferase) domain 1"/>
    <property type="match status" value="1"/>
</dbReference>
<protein>
    <recommendedName>
        <fullName evidence="2">non-specific serine/threonine protein kinase</fullName>
        <ecNumber evidence="2">2.7.11.1</ecNumber>
    </recommendedName>
</protein>
<dbReference type="InterPro" id="IPR000719">
    <property type="entry name" value="Prot_kinase_dom"/>
</dbReference>
<dbReference type="Pfam" id="PF12474">
    <property type="entry name" value="PKK"/>
    <property type="match status" value="3"/>
</dbReference>
<feature type="coiled-coil region" evidence="12">
    <location>
        <begin position="1042"/>
        <end position="1111"/>
    </location>
</feature>
<evidence type="ECO:0000256" key="5">
    <source>
        <dbReference type="ARBA" id="ARBA00022679"/>
    </source>
</evidence>
<evidence type="ECO:0000256" key="4">
    <source>
        <dbReference type="ARBA" id="ARBA00022553"/>
    </source>
</evidence>
<feature type="region of interest" description="Disordered" evidence="13">
    <location>
        <begin position="778"/>
        <end position="798"/>
    </location>
</feature>
<comment type="similarity">
    <text evidence="1">Belongs to the protein kinase superfamily. STE Ser/Thr protein kinase family. STE20 subfamily.</text>
</comment>
<feature type="region of interest" description="Disordered" evidence="13">
    <location>
        <begin position="553"/>
        <end position="654"/>
    </location>
</feature>
<evidence type="ECO:0000313" key="16">
    <source>
        <dbReference type="Proteomes" id="UP000694388"/>
    </source>
</evidence>
<accession>A0A8C4WVD9</accession>
<dbReference type="FunFam" id="1.10.510.10:FF:000081">
    <property type="entry name" value="STE20-like serine/threonine-protein kinase"/>
    <property type="match status" value="1"/>
</dbReference>
<dbReference type="PROSITE" id="PS00107">
    <property type="entry name" value="PROTEIN_KINASE_ATP"/>
    <property type="match status" value="1"/>
</dbReference>
<evidence type="ECO:0000256" key="2">
    <source>
        <dbReference type="ARBA" id="ARBA00012513"/>
    </source>
</evidence>
<reference evidence="15" key="1">
    <citation type="submission" date="2025-08" db="UniProtKB">
        <authorList>
            <consortium name="Ensembl"/>
        </authorList>
    </citation>
    <scope>IDENTIFICATION</scope>
</reference>
<dbReference type="GO" id="GO:0004674">
    <property type="term" value="F:protein serine/threonine kinase activity"/>
    <property type="evidence" value="ECO:0007669"/>
    <property type="project" value="UniProtKB-KW"/>
</dbReference>
<comment type="catalytic activity">
    <reaction evidence="9">
        <text>L-threonyl-[protein] + ATP = O-phospho-L-threonyl-[protein] + ADP + H(+)</text>
        <dbReference type="Rhea" id="RHEA:46608"/>
        <dbReference type="Rhea" id="RHEA-COMP:11060"/>
        <dbReference type="Rhea" id="RHEA-COMP:11605"/>
        <dbReference type="ChEBI" id="CHEBI:15378"/>
        <dbReference type="ChEBI" id="CHEBI:30013"/>
        <dbReference type="ChEBI" id="CHEBI:30616"/>
        <dbReference type="ChEBI" id="CHEBI:61977"/>
        <dbReference type="ChEBI" id="CHEBI:456216"/>
        <dbReference type="EC" id="2.7.11.1"/>
    </reaction>
</comment>
<dbReference type="PANTHER" id="PTHR46538:SF1">
    <property type="entry name" value="NON-SPECIFIC SERINE_THREONINE PROTEIN KINASE"/>
    <property type="match status" value="1"/>
</dbReference>
<dbReference type="AlphaFoldDB" id="A0A8C4WVD9"/>
<feature type="compositionally biased region" description="Pro residues" evidence="13">
    <location>
        <begin position="571"/>
        <end position="581"/>
    </location>
</feature>
<feature type="compositionally biased region" description="Acidic residues" evidence="13">
    <location>
        <begin position="314"/>
        <end position="329"/>
    </location>
</feature>
<keyword evidence="12" id="KW-0175">Coiled coil</keyword>
<dbReference type="InterPro" id="IPR011009">
    <property type="entry name" value="Kinase-like_dom_sf"/>
</dbReference>
<dbReference type="Proteomes" id="UP000694388">
    <property type="component" value="Unplaced"/>
</dbReference>
<keyword evidence="6 11" id="KW-0547">Nucleotide-binding</keyword>
<keyword evidence="4" id="KW-0597">Phosphoprotein</keyword>
<evidence type="ECO:0000256" key="7">
    <source>
        <dbReference type="ARBA" id="ARBA00022777"/>
    </source>
</evidence>
<dbReference type="FunFam" id="3.30.200.20:FF:000120">
    <property type="entry name" value="STE20-like serine/threonine-protein kinase"/>
    <property type="match status" value="1"/>
</dbReference>
<keyword evidence="16" id="KW-1185">Reference proteome</keyword>
<evidence type="ECO:0000256" key="11">
    <source>
        <dbReference type="PROSITE-ProRule" id="PRU10141"/>
    </source>
</evidence>
<dbReference type="SUPFAM" id="SSF56112">
    <property type="entry name" value="Protein kinase-like (PK-like)"/>
    <property type="match status" value="1"/>
</dbReference>
<evidence type="ECO:0000313" key="15">
    <source>
        <dbReference type="Ensembl" id="ENSEBUP00000013206.1"/>
    </source>
</evidence>
<evidence type="ECO:0000256" key="13">
    <source>
        <dbReference type="SAM" id="MobiDB-lite"/>
    </source>
</evidence>
<feature type="compositionally biased region" description="Polar residues" evidence="13">
    <location>
        <begin position="483"/>
        <end position="492"/>
    </location>
</feature>
<dbReference type="InterPro" id="IPR017441">
    <property type="entry name" value="Protein_kinase_ATP_BS"/>
</dbReference>
<dbReference type="EC" id="2.7.11.1" evidence="2"/>
<feature type="region of interest" description="Disordered" evidence="13">
    <location>
        <begin position="314"/>
        <end position="333"/>
    </location>
</feature>
<dbReference type="PROSITE" id="PS00108">
    <property type="entry name" value="PROTEIN_KINASE_ST"/>
    <property type="match status" value="1"/>
</dbReference>
<dbReference type="GeneTree" id="ENSGT00940000156184"/>
<dbReference type="InterPro" id="IPR022165">
    <property type="entry name" value="PKK"/>
</dbReference>
<organism evidence="15 16">
    <name type="scientific">Eptatretus burgeri</name>
    <name type="common">Inshore hagfish</name>
    <dbReference type="NCBI Taxonomy" id="7764"/>
    <lineage>
        <taxon>Eukaryota</taxon>
        <taxon>Metazoa</taxon>
        <taxon>Chordata</taxon>
        <taxon>Craniata</taxon>
        <taxon>Vertebrata</taxon>
        <taxon>Cyclostomata</taxon>
        <taxon>Myxini</taxon>
        <taxon>Myxiniformes</taxon>
        <taxon>Myxinidae</taxon>
        <taxon>Eptatretinae</taxon>
        <taxon>Eptatretus</taxon>
    </lineage>
</organism>
<dbReference type="InterPro" id="IPR051585">
    <property type="entry name" value="STE20_Ser/Thr_Kinases"/>
</dbReference>
<comment type="catalytic activity">
    <reaction evidence="10">
        <text>L-seryl-[protein] + ATP = O-phospho-L-seryl-[protein] + ADP + H(+)</text>
        <dbReference type="Rhea" id="RHEA:17989"/>
        <dbReference type="Rhea" id="RHEA-COMP:9863"/>
        <dbReference type="Rhea" id="RHEA-COMP:11604"/>
        <dbReference type="ChEBI" id="CHEBI:15378"/>
        <dbReference type="ChEBI" id="CHEBI:29999"/>
        <dbReference type="ChEBI" id="CHEBI:30616"/>
        <dbReference type="ChEBI" id="CHEBI:83421"/>
        <dbReference type="ChEBI" id="CHEBI:456216"/>
        <dbReference type="EC" id="2.7.11.1"/>
    </reaction>
</comment>
<keyword evidence="5" id="KW-0808">Transferase</keyword>
<keyword evidence="8 11" id="KW-0067">ATP-binding</keyword>
<keyword evidence="3" id="KW-0723">Serine/threonine-protein kinase</keyword>
<dbReference type="Pfam" id="PF00069">
    <property type="entry name" value="Pkinase"/>
    <property type="match status" value="1"/>
</dbReference>
<feature type="compositionally biased region" description="Basic and acidic residues" evidence="13">
    <location>
        <begin position="496"/>
        <end position="517"/>
    </location>
</feature>
<dbReference type="Ensembl" id="ENSEBUT00000013782.1">
    <property type="protein sequence ID" value="ENSEBUP00000013206.1"/>
    <property type="gene ID" value="ENSEBUG00000008334.1"/>
</dbReference>
<sequence>MSFLNFLKFFKLGPDKKRAKQYEHVKRDVNPQEFWEILGELGDGAFGKVYKAQHKETGELAAAKVIETKTEEELDDYMVEIEILASCNHAHIVHLMDAFYFEDNLWILIEFCAGGALDAIMLELERGLTEPQIRVVCKSTLEALQYLHNNKIIHRDLKAGNILLLLDGQVKLADFGVSAKNAKTFQCRDTFIGTPYWMAPEVVMCETFKDSPYDYKADIWSLGITLIELAEVEPPHHELNPMRVLLKIAKAEPPSLEYPSRWSNDFNNFLKKALDKNPETRWSVSQLLQHPFVSTVASIKPLEQLIAEAKAEVTDEIEEGKEEDEEEDGDSLHSLGHRREASDVSLCSLGEPSLPPTPGPFQGDLLGDKPNQVLPVCAQVPEENGQADEVAVVLGTEDSRENPALPVRAEVEDVEVDGCIGDAGAKTVSNRPFLTKSESVEVTMALLNDVIKSIEVENMGDGEEGDEDEDEDKQEERKEKQNGESSVTNTQDVAEVDTKDDIEVERKHVKELEEKVGETFMENEPKVIPPAEPPNINDADLNKNEKEMECKVEEVNGKSTTDGNELVIELPSPPVHVPEPPPEFRDDPNVTSGRPEPPPGFRDGPHIKVESMDKDESKSEDKGDSETVKSQSVPEQDKGQDTDSVGTTGSDSGSLDMNLSIYNALAHSKESSSLSIQEMQRQRKTLKRTRKFMVDGVETSVTTNKIISDDPKRDAEMRYMRRQELRELRLLQKEEQRAQQELNSKLVQQSEQMSRRFEQELNTHRKHYEVELETLERQQKQSVERREQEHTGRLREEAKRIKAEQERELSKYHDVLKQRKKEGLAQITIQTFHLSSLSLANAELPHEQEFITRQQQDLDGALKKIISEHKTEIAAKEKECLHNKQQLLRAREASLWELEERHMQEKHQLVKQQLKDQFFLQRHQLVRRHDKEMEQMQRCNQRALEEARARQGQERARLPKIQRSEGKTRMAMFKQSLLINPSGPGEQDRDRIKQVKSTVSPLFTSMMNSPIQNTSCIYSLRFVMYIKANQEMFVHLFFGDQFAQTEEKRQKAERLHQHQKHENQLRELQLQNEANIRELQQLQNEKCFLLVERETQKLKELEDAHTQEMHEWREQLKPRKKVRKLLCASLFCFASHLEPRSFCILKAKCSVWNAQSKHCGYVGAI</sequence>
<feature type="domain" description="Protein kinase" evidence="14">
    <location>
        <begin position="35"/>
        <end position="293"/>
    </location>
</feature>
<dbReference type="GO" id="GO:0005524">
    <property type="term" value="F:ATP binding"/>
    <property type="evidence" value="ECO:0007669"/>
    <property type="project" value="UniProtKB-UniRule"/>
</dbReference>
<evidence type="ECO:0000256" key="3">
    <source>
        <dbReference type="ARBA" id="ARBA00022527"/>
    </source>
</evidence>
<feature type="region of interest" description="Disordered" evidence="13">
    <location>
        <begin position="455"/>
        <end position="540"/>
    </location>
</feature>
<evidence type="ECO:0000256" key="9">
    <source>
        <dbReference type="ARBA" id="ARBA00047899"/>
    </source>
</evidence>
<name>A0A8C4WVD9_EPTBU</name>
<evidence type="ECO:0000256" key="10">
    <source>
        <dbReference type="ARBA" id="ARBA00048679"/>
    </source>
</evidence>
<feature type="compositionally biased region" description="Low complexity" evidence="13">
    <location>
        <begin position="642"/>
        <end position="654"/>
    </location>
</feature>
<evidence type="ECO:0000256" key="12">
    <source>
        <dbReference type="SAM" id="Coils"/>
    </source>
</evidence>
<evidence type="ECO:0000256" key="8">
    <source>
        <dbReference type="ARBA" id="ARBA00022840"/>
    </source>
</evidence>
<dbReference type="Gene3D" id="3.30.200.20">
    <property type="entry name" value="Phosphorylase Kinase, domain 1"/>
    <property type="match status" value="1"/>
</dbReference>
<keyword evidence="7" id="KW-0418">Kinase</keyword>
<dbReference type="SMART" id="SM00220">
    <property type="entry name" value="S_TKc"/>
    <property type="match status" value="1"/>
</dbReference>
<feature type="compositionally biased region" description="Acidic residues" evidence="13">
    <location>
        <begin position="458"/>
        <end position="473"/>
    </location>
</feature>
<dbReference type="PANTHER" id="PTHR46538">
    <property type="entry name" value="PROTEIN KINASE DOMAIN-CONTAINING PROTEIN"/>
    <property type="match status" value="1"/>
</dbReference>
<evidence type="ECO:0000256" key="1">
    <source>
        <dbReference type="ARBA" id="ARBA00008874"/>
    </source>
</evidence>
<evidence type="ECO:0000259" key="14">
    <source>
        <dbReference type="PROSITE" id="PS50011"/>
    </source>
</evidence>
<feature type="binding site" evidence="11">
    <location>
        <position position="64"/>
    </location>
    <ligand>
        <name>ATP</name>
        <dbReference type="ChEBI" id="CHEBI:30616"/>
    </ligand>
</feature>
<dbReference type="InterPro" id="IPR008271">
    <property type="entry name" value="Ser/Thr_kinase_AS"/>
</dbReference>